<dbReference type="Gene3D" id="3.40.50.11010">
    <property type="match status" value="1"/>
</dbReference>
<dbReference type="PANTHER" id="PTHR12526:SF630">
    <property type="entry name" value="GLYCOSYLTRANSFERASE"/>
    <property type="match status" value="1"/>
</dbReference>
<dbReference type="SUPFAM" id="SSF53756">
    <property type="entry name" value="UDP-Glycosyltransferase/glycogen phosphorylase"/>
    <property type="match status" value="1"/>
</dbReference>
<dbReference type="PANTHER" id="PTHR12526">
    <property type="entry name" value="GLYCOSYLTRANSFERASE"/>
    <property type="match status" value="1"/>
</dbReference>
<dbReference type="Pfam" id="PF13692">
    <property type="entry name" value="Glyco_trans_1_4"/>
    <property type="match status" value="1"/>
</dbReference>
<keyword evidence="2" id="KW-1185">Reference proteome</keyword>
<evidence type="ECO:0000313" key="1">
    <source>
        <dbReference type="EMBL" id="MBE9662066.1"/>
    </source>
</evidence>
<proteinExistence type="predicted"/>
<dbReference type="Gene3D" id="3.40.50.2000">
    <property type="entry name" value="Glycogen Phosphorylase B"/>
    <property type="match status" value="1"/>
</dbReference>
<evidence type="ECO:0000313" key="2">
    <source>
        <dbReference type="Proteomes" id="UP000622475"/>
    </source>
</evidence>
<name>A0A929KUZ3_9SPHI</name>
<reference evidence="1" key="1">
    <citation type="submission" date="2020-10" db="EMBL/GenBank/DDBJ databases">
        <title>Mucilaginibacter mali sp. nov., isolated from rhizosphere soil of apple orchard.</title>
        <authorList>
            <person name="Lee J.-S."/>
            <person name="Kim H.S."/>
            <person name="Kim J.-S."/>
        </authorList>
    </citation>
    <scope>NUCLEOTIDE SEQUENCE</scope>
    <source>
        <strain evidence="1">KCTC 22746</strain>
    </source>
</reference>
<gene>
    <name evidence="1" type="ORF">IRJ16_09235</name>
</gene>
<accession>A0A929KUZ3</accession>
<dbReference type="Proteomes" id="UP000622475">
    <property type="component" value="Unassembled WGS sequence"/>
</dbReference>
<sequence>MILKGKNIIILSLMKFDGEYESTNYTIAKHLAKHNQVFYVDNPYTWKDYARFKGTDDFNRRKDHFGFFADGIIETTTPNLRVVITPPLASIHFLPEGPIYRAALKLNEWLITKRIKQVIKKYKLKDYIFINSYNFHYPNVGDALDPSLLVYHCVDPLVSDYDLKHGSISEAHIAKVSDVIICSSKQLCVEKGPLNANTHFVPNAADISHSQKALAPDLPVADIIAKLPKPVLGYFGNIERRMDFDMLKEVIAANPDKSFVFVGPQGKIYIPDWFFDTPNVYLPGRMPYEDMPAIVKGFDVALLPFKKDEVSRTIFPLKLFEYLGAGKPVVSTDFNEDLKDFTADTVAYCSTAAEYSAAIAHALAEDPQAMIPKRLAVAADNTWDKRAEEFSEILNKYLELKTTK</sequence>
<organism evidence="1 2">
    <name type="scientific">Mucilaginibacter myungsuensis</name>
    <dbReference type="NCBI Taxonomy" id="649104"/>
    <lineage>
        <taxon>Bacteria</taxon>
        <taxon>Pseudomonadati</taxon>
        <taxon>Bacteroidota</taxon>
        <taxon>Sphingobacteriia</taxon>
        <taxon>Sphingobacteriales</taxon>
        <taxon>Sphingobacteriaceae</taxon>
        <taxon>Mucilaginibacter</taxon>
    </lineage>
</organism>
<dbReference type="AlphaFoldDB" id="A0A929KUZ3"/>
<comment type="caution">
    <text evidence="1">The sequence shown here is derived from an EMBL/GenBank/DDBJ whole genome shotgun (WGS) entry which is preliminary data.</text>
</comment>
<dbReference type="EMBL" id="JADFFL010000003">
    <property type="protein sequence ID" value="MBE9662066.1"/>
    <property type="molecule type" value="Genomic_DNA"/>
</dbReference>
<protein>
    <submittedName>
        <fullName evidence="1">Glycosyltransferase</fullName>
    </submittedName>
</protein>